<dbReference type="EMBL" id="JACXVP010000012">
    <property type="protein sequence ID" value="KAG5570677.1"/>
    <property type="molecule type" value="Genomic_DNA"/>
</dbReference>
<protein>
    <submittedName>
        <fullName evidence="1">Uncharacterized protein</fullName>
    </submittedName>
</protein>
<name>A0A9J5W536_SOLCO</name>
<dbReference type="Proteomes" id="UP000824120">
    <property type="component" value="Chromosome 12"/>
</dbReference>
<organism evidence="1 2">
    <name type="scientific">Solanum commersonii</name>
    <name type="common">Commerson's wild potato</name>
    <name type="synonym">Commerson's nightshade</name>
    <dbReference type="NCBI Taxonomy" id="4109"/>
    <lineage>
        <taxon>Eukaryota</taxon>
        <taxon>Viridiplantae</taxon>
        <taxon>Streptophyta</taxon>
        <taxon>Embryophyta</taxon>
        <taxon>Tracheophyta</taxon>
        <taxon>Spermatophyta</taxon>
        <taxon>Magnoliopsida</taxon>
        <taxon>eudicotyledons</taxon>
        <taxon>Gunneridae</taxon>
        <taxon>Pentapetalae</taxon>
        <taxon>asterids</taxon>
        <taxon>lamiids</taxon>
        <taxon>Solanales</taxon>
        <taxon>Solanaceae</taxon>
        <taxon>Solanoideae</taxon>
        <taxon>Solaneae</taxon>
        <taxon>Solanum</taxon>
    </lineage>
</organism>
<sequence>MSIYYQDLYTVTNSNYGKVYKNKEMIEIDQEYAGIARIVEAEIQQAQILEEYEICFGKTKEIGSSNISPRLSLEYGRNFIRKSISNRYNKKVLEISALLVSQGESIMEENGKNRKSCFKWEQQPITSNVFYYMDYQHMKVLNLPIQLDNIRIIVPCYITNHESDHNLILGNLFLNSLEDYSIGKNGIEISYKNETCFIAKNA</sequence>
<dbReference type="PANTHER" id="PTHR47599:SF3">
    <property type="entry name" value="CELL-TO-CELL MOVEMENT PROTEIN"/>
    <property type="match status" value="1"/>
</dbReference>
<dbReference type="AlphaFoldDB" id="A0A9J5W536"/>
<dbReference type="PANTHER" id="PTHR47599">
    <property type="entry name" value="CELL-TO-CELL MOVEMENT PROTEIN"/>
    <property type="match status" value="1"/>
</dbReference>
<dbReference type="InterPro" id="IPR051596">
    <property type="entry name" value="Caulimoviridae_Movement"/>
</dbReference>
<evidence type="ECO:0000313" key="1">
    <source>
        <dbReference type="EMBL" id="KAG5570677.1"/>
    </source>
</evidence>
<gene>
    <name evidence="1" type="ORF">H5410_060443</name>
</gene>
<evidence type="ECO:0000313" key="2">
    <source>
        <dbReference type="Proteomes" id="UP000824120"/>
    </source>
</evidence>
<comment type="caution">
    <text evidence="1">The sequence shown here is derived from an EMBL/GenBank/DDBJ whole genome shotgun (WGS) entry which is preliminary data.</text>
</comment>
<accession>A0A9J5W536</accession>
<reference evidence="1 2" key="1">
    <citation type="submission" date="2020-09" db="EMBL/GenBank/DDBJ databases">
        <title>De no assembly of potato wild relative species, Solanum commersonii.</title>
        <authorList>
            <person name="Cho K."/>
        </authorList>
    </citation>
    <scope>NUCLEOTIDE SEQUENCE [LARGE SCALE GENOMIC DNA]</scope>
    <source>
        <strain evidence="1">LZ3.2</strain>
        <tissue evidence="1">Leaf</tissue>
    </source>
</reference>
<proteinExistence type="predicted"/>
<keyword evidence="2" id="KW-1185">Reference proteome</keyword>